<feature type="compositionally biased region" description="Polar residues" evidence="2">
    <location>
        <begin position="440"/>
        <end position="455"/>
    </location>
</feature>
<comment type="caution">
    <text evidence="3">The sequence shown here is derived from an EMBL/GenBank/DDBJ whole genome shotgun (WGS) entry which is preliminary data.</text>
</comment>
<feature type="region of interest" description="Disordered" evidence="2">
    <location>
        <begin position="440"/>
        <end position="478"/>
    </location>
</feature>
<evidence type="ECO:0000313" key="3">
    <source>
        <dbReference type="EMBL" id="KAJ7387284.1"/>
    </source>
</evidence>
<dbReference type="Gene3D" id="1.25.40.20">
    <property type="entry name" value="Ankyrin repeat-containing domain"/>
    <property type="match status" value="1"/>
</dbReference>
<accession>A0A9X0D718</accession>
<dbReference type="AlphaFoldDB" id="A0A9X0D718"/>
<keyword evidence="4" id="KW-1185">Reference proteome</keyword>
<dbReference type="EMBL" id="MU825874">
    <property type="protein sequence ID" value="KAJ7387284.1"/>
    <property type="molecule type" value="Genomic_DNA"/>
</dbReference>
<dbReference type="InterPro" id="IPR036770">
    <property type="entry name" value="Ankyrin_rpt-contain_sf"/>
</dbReference>
<name>A0A9X0D718_9CNID</name>
<evidence type="ECO:0000256" key="1">
    <source>
        <dbReference type="SAM" id="Coils"/>
    </source>
</evidence>
<dbReference type="Proteomes" id="UP001163046">
    <property type="component" value="Unassembled WGS sequence"/>
</dbReference>
<reference evidence="3" key="1">
    <citation type="submission" date="2023-01" db="EMBL/GenBank/DDBJ databases">
        <title>Genome assembly of the deep-sea coral Lophelia pertusa.</title>
        <authorList>
            <person name="Herrera S."/>
            <person name="Cordes E."/>
        </authorList>
    </citation>
    <scope>NUCLEOTIDE SEQUENCE</scope>
    <source>
        <strain evidence="3">USNM1676648</strain>
        <tissue evidence="3">Polyp</tissue>
    </source>
</reference>
<feature type="region of interest" description="Disordered" evidence="2">
    <location>
        <begin position="555"/>
        <end position="594"/>
    </location>
</feature>
<feature type="coiled-coil region" evidence="1">
    <location>
        <begin position="658"/>
        <end position="713"/>
    </location>
</feature>
<keyword evidence="1" id="KW-0175">Coiled coil</keyword>
<feature type="compositionally biased region" description="Basic and acidic residues" evidence="2">
    <location>
        <begin position="582"/>
        <end position="594"/>
    </location>
</feature>
<proteinExistence type="predicted"/>
<sequence>MNDDSKCHTPFCRKDCPVIHHDLIKALCIERNRKETSTRFSSKSHVLLRQCVQLYEQSGWDRNSAVPDNLPDLRHPLLYLTCAFGKHRVLETLVKLDFDPSVVTKDGANGLHALVDHFYRVGNMKQCGGFMAIDKRLEVFENVVSTLRSQDPNIFSVKERLNGRTPLHIAAESVVCTSRHARIDGRCDPLKRTRYFQRCLEVMLGHLLELKSTSELTHAQVINTVSAQDNEGNTILHILAKSSTHPGWESIQNVMKHFVDSDFPLKRNKQSKTAYEILAHLNGFMASKLFCPSTADDNVQENLRDTFGRSPPLNCDLPQNLEASVSAVIPRTPYFTNDEHNTDIAVQAVWSQAAGQVDGSPFKAIQHGSSCIKSLESVVLSLHNTAKCTPTSQQISTGSPGSTTHYNGLPVLSSDAVLFSGKSHDSASLELTSECRGVNSPSYRNIESPSASHSAATGVPAKTTGSQDFPPRSLSSDEPYPVFLPSFSRSETKVTESSPPEIAKQEVEVTFSSCYVSPLSQNNLELENAIGASPSTPDSWMPGCEVEEAAASSTACVTSKPAANGHSPSHEDLDSTTTNETQKNHDHGTADSAEEKQAVQENAAASSSGNSAFFDFLLTQGSEFNPTMKFQIVELIKCEFGKKMAGFNTEICQTEAEKRNLETEIRNSTLLLQQKEEEKLRLFAEIDKLQKNIVRATEKHKTLSQQSVKLKEESETVKRKISSCEDVEKELFGSPAKMKKVVER</sequence>
<dbReference type="OrthoDB" id="5965819at2759"/>
<evidence type="ECO:0000256" key="2">
    <source>
        <dbReference type="SAM" id="MobiDB-lite"/>
    </source>
</evidence>
<evidence type="ECO:0000313" key="4">
    <source>
        <dbReference type="Proteomes" id="UP001163046"/>
    </source>
</evidence>
<protein>
    <submittedName>
        <fullName evidence="3">Uncharacterized protein</fullName>
    </submittedName>
</protein>
<organism evidence="3 4">
    <name type="scientific">Desmophyllum pertusum</name>
    <dbReference type="NCBI Taxonomy" id="174260"/>
    <lineage>
        <taxon>Eukaryota</taxon>
        <taxon>Metazoa</taxon>
        <taxon>Cnidaria</taxon>
        <taxon>Anthozoa</taxon>
        <taxon>Hexacorallia</taxon>
        <taxon>Scleractinia</taxon>
        <taxon>Caryophylliina</taxon>
        <taxon>Caryophylliidae</taxon>
        <taxon>Desmophyllum</taxon>
    </lineage>
</organism>
<gene>
    <name evidence="3" type="ORF">OS493_004261</name>
</gene>
<dbReference type="SUPFAM" id="SSF48403">
    <property type="entry name" value="Ankyrin repeat"/>
    <property type="match status" value="1"/>
</dbReference>